<keyword evidence="4" id="KW-1185">Reference proteome</keyword>
<feature type="domain" description="DUF7282" evidence="2">
    <location>
        <begin position="39"/>
        <end position="150"/>
    </location>
</feature>
<sequence>MKFKKNYFLIMFLSFAALGLTSCSEDDDDMVEVMDPTGSLTVADQTVENNMLTISDVEMSADGWVVIHRAAESGGPMVPDIISEPKMVEAGTSSDVMVELKDGVEIEDGETLWAMLHTDNGEIGMYEFDGSNGLDAPILTAGGDVVTQSFSVMEKATGSLMVEDQAVTDNMVTISSVTLNKSGYVVIHADNGEGAPVVPDIISEPVYLEAGTHTDVDVMFTENADVEAGDTLWAMLHTDTGEEEVYEFDGENGLDGPITDMNGDVVLASFSITENDAAAGSLTVDDQVLTNNNVTVGAITLEEDGYVVIHADNGDGAPVVPDIISQAVYLEAGTYTNVEVPLKESADVNMNDTVWVMLHTDTGTEGEYEFDGQNGLDGPITDAEGNIVMESLVITDVSTSAITGSITIDNQAVSDNMITAESITVAEDGWVVVHADNGDGAPVVPEIISNPVYLEAGTNNDVEISFEESADVNAGDTVWVMLHNDTGAAGEYEFDGMNGLDLPIVVDGNVVVTPIDITE</sequence>
<name>A0ABW3NVV2_9FLAO</name>
<dbReference type="EMBL" id="JBHTLI010000003">
    <property type="protein sequence ID" value="MFD1096647.1"/>
    <property type="molecule type" value="Genomic_DNA"/>
</dbReference>
<dbReference type="RefSeq" id="WP_380746486.1">
    <property type="nucleotide sequence ID" value="NZ_JBHTLI010000003.1"/>
</dbReference>
<keyword evidence="1" id="KW-0732">Signal</keyword>
<evidence type="ECO:0000313" key="3">
    <source>
        <dbReference type="EMBL" id="MFD1096647.1"/>
    </source>
</evidence>
<gene>
    <name evidence="3" type="ORF">ACFQ3Q_12870</name>
</gene>
<evidence type="ECO:0000259" key="2">
    <source>
        <dbReference type="Pfam" id="PF23951"/>
    </source>
</evidence>
<comment type="caution">
    <text evidence="3">The sequence shown here is derived from an EMBL/GenBank/DDBJ whole genome shotgun (WGS) entry which is preliminary data.</text>
</comment>
<evidence type="ECO:0000313" key="4">
    <source>
        <dbReference type="Proteomes" id="UP001597131"/>
    </source>
</evidence>
<proteinExistence type="predicted"/>
<evidence type="ECO:0000256" key="1">
    <source>
        <dbReference type="SAM" id="SignalP"/>
    </source>
</evidence>
<reference evidence="4" key="1">
    <citation type="journal article" date="2019" name="Int. J. Syst. Evol. Microbiol.">
        <title>The Global Catalogue of Microorganisms (GCM) 10K type strain sequencing project: providing services to taxonomists for standard genome sequencing and annotation.</title>
        <authorList>
            <consortium name="The Broad Institute Genomics Platform"/>
            <consortium name="The Broad Institute Genome Sequencing Center for Infectious Disease"/>
            <person name="Wu L."/>
            <person name="Ma J."/>
        </authorList>
    </citation>
    <scope>NUCLEOTIDE SEQUENCE [LARGE SCALE GENOMIC DNA]</scope>
    <source>
        <strain evidence="4">CCUG 64793</strain>
    </source>
</reference>
<dbReference type="PROSITE" id="PS51257">
    <property type="entry name" value="PROKAR_LIPOPROTEIN"/>
    <property type="match status" value="1"/>
</dbReference>
<feature type="domain" description="DUF7282" evidence="2">
    <location>
        <begin position="159"/>
        <end position="273"/>
    </location>
</feature>
<feature type="chain" id="PRO_5045300129" description="DUF7282 domain-containing protein" evidence="1">
    <location>
        <begin position="20"/>
        <end position="519"/>
    </location>
</feature>
<feature type="signal peptide" evidence="1">
    <location>
        <begin position="1"/>
        <end position="19"/>
    </location>
</feature>
<protein>
    <recommendedName>
        <fullName evidence="2">DUF7282 domain-containing protein</fullName>
    </recommendedName>
</protein>
<feature type="domain" description="DUF7282" evidence="2">
    <location>
        <begin position="405"/>
        <end position="517"/>
    </location>
</feature>
<accession>A0ABW3NVV2</accession>
<dbReference type="Proteomes" id="UP001597131">
    <property type="component" value="Unassembled WGS sequence"/>
</dbReference>
<feature type="domain" description="DUF7282" evidence="2">
    <location>
        <begin position="281"/>
        <end position="394"/>
    </location>
</feature>
<dbReference type="Pfam" id="PF23951">
    <property type="entry name" value="DUF7282"/>
    <property type="match status" value="4"/>
</dbReference>
<dbReference type="InterPro" id="IPR055706">
    <property type="entry name" value="Slg1/2_DUF7282"/>
</dbReference>
<organism evidence="3 4">
    <name type="scientific">Salegentibacter chungangensis</name>
    <dbReference type="NCBI Taxonomy" id="1335724"/>
    <lineage>
        <taxon>Bacteria</taxon>
        <taxon>Pseudomonadati</taxon>
        <taxon>Bacteroidota</taxon>
        <taxon>Flavobacteriia</taxon>
        <taxon>Flavobacteriales</taxon>
        <taxon>Flavobacteriaceae</taxon>
        <taxon>Salegentibacter</taxon>
    </lineage>
</organism>